<comment type="caution">
    <text evidence="5">The sequence shown here is derived from an EMBL/GenBank/DDBJ whole genome shotgun (WGS) entry which is preliminary data.</text>
</comment>
<dbReference type="InterPro" id="IPR000524">
    <property type="entry name" value="Tscrpt_reg_HTH_GntR"/>
</dbReference>
<dbReference type="SMART" id="SM00345">
    <property type="entry name" value="HTH_GNTR"/>
    <property type="match status" value="1"/>
</dbReference>
<reference evidence="6" key="1">
    <citation type="submission" date="2017-05" db="EMBL/GenBank/DDBJ databases">
        <title>Complete and WGS of Bordetella genogroups.</title>
        <authorList>
            <person name="Spilker T."/>
            <person name="Lipuma J."/>
        </authorList>
    </citation>
    <scope>NUCLEOTIDE SEQUENCE [LARGE SCALE GENOMIC DNA]</scope>
    <source>
        <strain evidence="6">AU6712</strain>
    </source>
</reference>
<keyword evidence="2" id="KW-0238">DNA-binding</keyword>
<evidence type="ECO:0000256" key="1">
    <source>
        <dbReference type="ARBA" id="ARBA00023015"/>
    </source>
</evidence>
<evidence type="ECO:0000313" key="5">
    <source>
        <dbReference type="EMBL" id="OZI74871.1"/>
    </source>
</evidence>
<dbReference type="RefSeq" id="WP_094812909.1">
    <property type="nucleotide sequence ID" value="NZ_NEVU01000002.1"/>
</dbReference>
<evidence type="ECO:0000256" key="3">
    <source>
        <dbReference type="ARBA" id="ARBA00023163"/>
    </source>
</evidence>
<keyword evidence="3" id="KW-0804">Transcription</keyword>
<dbReference type="SUPFAM" id="SSF46785">
    <property type="entry name" value="Winged helix' DNA-binding domain"/>
    <property type="match status" value="1"/>
</dbReference>
<evidence type="ECO:0000313" key="6">
    <source>
        <dbReference type="Proteomes" id="UP000216429"/>
    </source>
</evidence>
<organism evidence="5 6">
    <name type="scientific">Bordetella genomosp. 12</name>
    <dbReference type="NCBI Taxonomy" id="463035"/>
    <lineage>
        <taxon>Bacteria</taxon>
        <taxon>Pseudomonadati</taxon>
        <taxon>Pseudomonadota</taxon>
        <taxon>Betaproteobacteria</taxon>
        <taxon>Burkholderiales</taxon>
        <taxon>Alcaligenaceae</taxon>
        <taxon>Bordetella</taxon>
    </lineage>
</organism>
<dbReference type="PANTHER" id="PTHR44846:SF17">
    <property type="entry name" value="GNTR-FAMILY TRANSCRIPTIONAL REGULATOR"/>
    <property type="match status" value="1"/>
</dbReference>
<dbReference type="Pfam" id="PF07702">
    <property type="entry name" value="UTRA"/>
    <property type="match status" value="1"/>
</dbReference>
<dbReference type="InterPro" id="IPR036388">
    <property type="entry name" value="WH-like_DNA-bd_sf"/>
</dbReference>
<accession>A0A261VM97</accession>
<dbReference type="OrthoDB" id="7363114at2"/>
<dbReference type="SUPFAM" id="SSF64288">
    <property type="entry name" value="Chorismate lyase-like"/>
    <property type="match status" value="1"/>
</dbReference>
<protein>
    <submittedName>
        <fullName evidence="5">GntR family transcriptional regulator</fullName>
    </submittedName>
</protein>
<dbReference type="AlphaFoldDB" id="A0A261VM97"/>
<dbReference type="Gene3D" id="3.40.1410.10">
    <property type="entry name" value="Chorismate lyase-like"/>
    <property type="match status" value="1"/>
</dbReference>
<dbReference type="Pfam" id="PF00392">
    <property type="entry name" value="GntR"/>
    <property type="match status" value="1"/>
</dbReference>
<dbReference type="InterPro" id="IPR036390">
    <property type="entry name" value="WH_DNA-bd_sf"/>
</dbReference>
<dbReference type="EMBL" id="NEVU01000002">
    <property type="protein sequence ID" value="OZI74871.1"/>
    <property type="molecule type" value="Genomic_DNA"/>
</dbReference>
<proteinExistence type="predicted"/>
<sequence length="255" mass="29190">MTQNTPKTTPKPTLYQSISDHLLEMIRDGHFPVGSKLPTEMELCDQFGVGRHTAREAVRKLTDLGVVERRRRAGTTVVRQHPRAQFGVELETTNQLQRYLEATDLHVNKIVMDLAKMPRETALEGVPSDWFKVETYRCVPGTKRAISWTDIYLRKEYQSIAEHISTKPGGVYPLLETQCGEVVEVIEMEISASRFPPRVGRFLQYEAADPALLIIRSFRNPAGKLLEVAVSFYPPYEFRYATRLSRRDGQHKTRS</sequence>
<evidence type="ECO:0000259" key="4">
    <source>
        <dbReference type="PROSITE" id="PS50949"/>
    </source>
</evidence>
<dbReference type="GO" id="GO:0003700">
    <property type="term" value="F:DNA-binding transcription factor activity"/>
    <property type="evidence" value="ECO:0007669"/>
    <property type="project" value="InterPro"/>
</dbReference>
<name>A0A261VM97_9BORD</name>
<dbReference type="Gene3D" id="1.10.10.10">
    <property type="entry name" value="Winged helix-like DNA-binding domain superfamily/Winged helix DNA-binding domain"/>
    <property type="match status" value="1"/>
</dbReference>
<dbReference type="PROSITE" id="PS50949">
    <property type="entry name" value="HTH_GNTR"/>
    <property type="match status" value="1"/>
</dbReference>
<dbReference type="PANTHER" id="PTHR44846">
    <property type="entry name" value="MANNOSYL-D-GLYCERATE TRANSPORT/METABOLISM SYSTEM REPRESSOR MNGR-RELATED"/>
    <property type="match status" value="1"/>
</dbReference>
<evidence type="ECO:0000256" key="2">
    <source>
        <dbReference type="ARBA" id="ARBA00023125"/>
    </source>
</evidence>
<gene>
    <name evidence="5" type="ORF">CAL22_10580</name>
</gene>
<dbReference type="SMART" id="SM00866">
    <property type="entry name" value="UTRA"/>
    <property type="match status" value="1"/>
</dbReference>
<dbReference type="CDD" id="cd07377">
    <property type="entry name" value="WHTH_GntR"/>
    <property type="match status" value="1"/>
</dbReference>
<dbReference type="PRINTS" id="PR00035">
    <property type="entry name" value="HTHGNTR"/>
</dbReference>
<dbReference type="InterPro" id="IPR028978">
    <property type="entry name" value="Chorismate_lyase_/UTRA_dom_sf"/>
</dbReference>
<dbReference type="InterPro" id="IPR011663">
    <property type="entry name" value="UTRA"/>
</dbReference>
<keyword evidence="1" id="KW-0805">Transcription regulation</keyword>
<dbReference type="GO" id="GO:0003677">
    <property type="term" value="F:DNA binding"/>
    <property type="evidence" value="ECO:0007669"/>
    <property type="project" value="UniProtKB-KW"/>
</dbReference>
<keyword evidence="6" id="KW-1185">Reference proteome</keyword>
<dbReference type="InterPro" id="IPR050679">
    <property type="entry name" value="Bact_HTH_transcr_reg"/>
</dbReference>
<dbReference type="GO" id="GO:0045892">
    <property type="term" value="P:negative regulation of DNA-templated transcription"/>
    <property type="evidence" value="ECO:0007669"/>
    <property type="project" value="TreeGrafter"/>
</dbReference>
<feature type="domain" description="HTH gntR-type" evidence="4">
    <location>
        <begin position="12"/>
        <end position="80"/>
    </location>
</feature>
<dbReference type="Proteomes" id="UP000216429">
    <property type="component" value="Unassembled WGS sequence"/>
</dbReference>